<organism evidence="5">
    <name type="scientific">Menopon gallinae</name>
    <name type="common">poultry shaft louse</name>
    <dbReference type="NCBI Taxonomy" id="328185"/>
    <lineage>
        <taxon>Eukaryota</taxon>
        <taxon>Metazoa</taxon>
        <taxon>Ecdysozoa</taxon>
        <taxon>Arthropoda</taxon>
        <taxon>Hexapoda</taxon>
        <taxon>Insecta</taxon>
        <taxon>Pterygota</taxon>
        <taxon>Neoptera</taxon>
        <taxon>Paraneoptera</taxon>
        <taxon>Psocodea</taxon>
        <taxon>Troctomorpha</taxon>
        <taxon>Phthiraptera</taxon>
        <taxon>Amblycera</taxon>
        <taxon>Menoponidae</taxon>
        <taxon>Menopon</taxon>
    </lineage>
</organism>
<dbReference type="InterPro" id="IPR025927">
    <property type="entry name" value="Znf_KANL2-like"/>
</dbReference>
<reference evidence="5" key="1">
    <citation type="journal article" date="2024" name="Gigascience">
        <title>Chromosome-level genome of the poultry shaft louse Menopon gallinae provides insight into the host-switching and adaptive evolution of parasitic lice.</title>
        <authorList>
            <person name="Xu Y."/>
            <person name="Ma L."/>
            <person name="Liu S."/>
            <person name="Liang Y."/>
            <person name="Liu Q."/>
            <person name="He Z."/>
            <person name="Tian L."/>
            <person name="Duan Y."/>
            <person name="Cai W."/>
            <person name="Li H."/>
            <person name="Song F."/>
        </authorList>
    </citation>
    <scope>NUCLEOTIDE SEQUENCE</scope>
    <source>
        <strain evidence="5">Cailab_2023a</strain>
    </source>
</reference>
<protein>
    <recommendedName>
        <fullName evidence="4">KANL2-like probable zinc-finger domain-containing protein</fullName>
    </recommendedName>
</protein>
<proteinExistence type="predicted"/>
<dbReference type="PANTHER" id="PTHR16198">
    <property type="match status" value="1"/>
</dbReference>
<feature type="domain" description="KANL2-like probable zinc-finger" evidence="4">
    <location>
        <begin position="566"/>
        <end position="624"/>
    </location>
</feature>
<evidence type="ECO:0000259" key="4">
    <source>
        <dbReference type="Pfam" id="PF13891"/>
    </source>
</evidence>
<dbReference type="EMBL" id="JARGDH010000004">
    <property type="protein sequence ID" value="KAL0270130.1"/>
    <property type="molecule type" value="Genomic_DNA"/>
</dbReference>
<gene>
    <name evidence="5" type="ORF">PYX00_007632</name>
</gene>
<feature type="compositionally biased region" description="Low complexity" evidence="3">
    <location>
        <begin position="636"/>
        <end position="646"/>
    </location>
</feature>
<dbReference type="Pfam" id="PF13891">
    <property type="entry name" value="zf-C3HC3H_KANSL2"/>
    <property type="match status" value="1"/>
</dbReference>
<comment type="subcellular location">
    <subcellularLocation>
        <location evidence="1">Nucleus</location>
    </subcellularLocation>
</comment>
<evidence type="ECO:0000256" key="3">
    <source>
        <dbReference type="SAM" id="MobiDB-lite"/>
    </source>
</evidence>
<evidence type="ECO:0000256" key="1">
    <source>
        <dbReference type="ARBA" id="ARBA00004123"/>
    </source>
</evidence>
<evidence type="ECO:0000256" key="2">
    <source>
        <dbReference type="ARBA" id="ARBA00023242"/>
    </source>
</evidence>
<sequence>MNYSCGNDALSSSKLNELIHLNVSTPTKLYNGTMKNVTDQDSQSLDSSNQLEKQVQFKSNLFQKVDDCYELGLNNKKLKFSEKLKVLLKNGGNKSEKVDLNDPYTFSEIDSQYGIPSDQALNDVDSIVHKSSLPNVKSNNVPTQKSIIFPKSVVPKLLVNNAGVKNEFSSDTKNSYTSMKLAKLSVPVYSSNNALVANQTSYKVSSSPAADKFKTANSRNARAIASHFSANNKHFLEKSASKPLLQNVKPATHLNNSVRLNKNVSGKPHSFGQTQLVRHAAAKPERKPEGKSKNFAKGKSLLNQLQKTVSLNRSIGKPRKIPSKALIPPSGKNILTQSELPFSNNKNFNKRSLLEESLLGIKNNSGNKEPVNFTSLKQRTITADNVKYNHTHVPIETASATVAIPSKLQSESLDHGKKESLQRIWSIRNKLNMLKRDHHHFGLSINDVEYDDASNSESLLFQNYWFSVSNDYDSLSYHDRRRDTKLSQLKIELRHKIKQLQWKYKDEYRDKVVELLVDSARKQPNLTAFLITLDSSAYGCRRKFSRSKCSTLIRPMLCTYKNSETGQRCEIEAMPCVKYCQQHITCSDDQLLFTACTAIQSDNTACRAPVLDQNTENPLCLQHKRLEFMSEKPKKILTTKTKPINKMTQPRKRSRSSTGGSSRSGRNRKRKRPHPKEKKDESGESYMISNSLMDPMQKFKLNKQDEESNDSLRRRNALIEINPQVVTKSDIDESQEVEVGEEVLAMAADLPLELANHATRLLEEHDFTNVLNHIPADAFNDLFTEDKEEYEPTPQETEELERALEAVDNDVKSLEKLSQTQGILDALLDEQAIAQTLAQLPEVTANLEVPPTLVPVFYQNGFTNLNQIEQTLHDVNKSLTQTVLLNQGTDVINNHFTNNLTVPNHADLLQS</sequence>
<dbReference type="EMBL" id="JARGDH010000004">
    <property type="protein sequence ID" value="KAL0270129.1"/>
    <property type="molecule type" value="Genomic_DNA"/>
</dbReference>
<feature type="region of interest" description="Disordered" evidence="3">
    <location>
        <begin position="631"/>
        <end position="690"/>
    </location>
</feature>
<accession>A0AAW2HK34</accession>
<dbReference type="AlphaFoldDB" id="A0AAW2HK34"/>
<feature type="compositionally biased region" description="Basic residues" evidence="3">
    <location>
        <begin position="665"/>
        <end position="676"/>
    </location>
</feature>
<keyword evidence="2" id="KW-0539">Nucleus</keyword>
<name>A0AAW2HK34_9NEOP</name>
<comment type="caution">
    <text evidence="5">The sequence shown here is derived from an EMBL/GenBank/DDBJ whole genome shotgun (WGS) entry which is preliminary data.</text>
</comment>
<dbReference type="GO" id="GO:0005634">
    <property type="term" value="C:nucleus"/>
    <property type="evidence" value="ECO:0007669"/>
    <property type="project" value="UniProtKB-SubCell"/>
</dbReference>
<evidence type="ECO:0000313" key="5">
    <source>
        <dbReference type="EMBL" id="KAL0270129.1"/>
    </source>
</evidence>
<dbReference type="PANTHER" id="PTHR16198:SF2">
    <property type="entry name" value="INO80 COMPLEX SUBUNIT D"/>
    <property type="match status" value="1"/>
</dbReference>